<sequence>MTVPVYLYLDGVHGDVPGRAGEASFAFDPQGMWQFSGDDGLYAVEAAAVELHRVFARAIFKGLPYNELLQFVPLLSPP</sequence>
<gene>
    <name evidence="1" type="ORF">MPL3365_130547</name>
</gene>
<dbReference type="Proteomes" id="UP000046122">
    <property type="component" value="Unassembled WGS sequence"/>
</dbReference>
<evidence type="ECO:0000313" key="2">
    <source>
        <dbReference type="Proteomes" id="UP000046122"/>
    </source>
</evidence>
<reference evidence="1 2" key="1">
    <citation type="submission" date="2014-08" db="EMBL/GenBank/DDBJ databases">
        <authorList>
            <person name="Moulin Lionel"/>
        </authorList>
    </citation>
    <scope>NUCLEOTIDE SEQUENCE [LARGE SCALE GENOMIC DNA]</scope>
</reference>
<protein>
    <submittedName>
        <fullName evidence="1">Uncharacterized protein</fullName>
    </submittedName>
</protein>
<proteinExistence type="predicted"/>
<evidence type="ECO:0000313" key="1">
    <source>
        <dbReference type="EMBL" id="CDX51590.1"/>
    </source>
</evidence>
<name>A0A090GSZ0_MESPL</name>
<dbReference type="AlphaFoldDB" id="A0A090GSZ0"/>
<dbReference type="EMBL" id="CCNE01000005">
    <property type="protein sequence ID" value="CDX51590.1"/>
    <property type="molecule type" value="Genomic_DNA"/>
</dbReference>
<organism evidence="1 2">
    <name type="scientific">Mesorhizobium plurifarium</name>
    <dbReference type="NCBI Taxonomy" id="69974"/>
    <lineage>
        <taxon>Bacteria</taxon>
        <taxon>Pseudomonadati</taxon>
        <taxon>Pseudomonadota</taxon>
        <taxon>Alphaproteobacteria</taxon>
        <taxon>Hyphomicrobiales</taxon>
        <taxon>Phyllobacteriaceae</taxon>
        <taxon>Mesorhizobium</taxon>
    </lineage>
</organism>
<accession>A0A090GSZ0</accession>